<reference evidence="2" key="1">
    <citation type="submission" date="2021-02" db="EMBL/GenBank/DDBJ databases">
        <authorList>
            <person name="Dougan E. K."/>
            <person name="Rhodes N."/>
            <person name="Thang M."/>
            <person name="Chan C."/>
        </authorList>
    </citation>
    <scope>NUCLEOTIDE SEQUENCE</scope>
</reference>
<dbReference type="InterPro" id="IPR046341">
    <property type="entry name" value="SET_dom_sf"/>
</dbReference>
<dbReference type="InterPro" id="IPR050869">
    <property type="entry name" value="H3K4_H4K5_MeTrfase"/>
</dbReference>
<feature type="domain" description="SET" evidence="1">
    <location>
        <begin position="193"/>
        <end position="260"/>
    </location>
</feature>
<dbReference type="SUPFAM" id="SSF82199">
    <property type="entry name" value="SET domain"/>
    <property type="match status" value="1"/>
</dbReference>
<gene>
    <name evidence="2" type="ORF">PGLA2088_LOCUS46946</name>
</gene>
<evidence type="ECO:0000313" key="3">
    <source>
        <dbReference type="Proteomes" id="UP000626109"/>
    </source>
</evidence>
<dbReference type="PANTHER" id="PTHR12197">
    <property type="entry name" value="HISTONE-LYSINE N-METHYLTRANSFERASE SMYD"/>
    <property type="match status" value="1"/>
</dbReference>
<dbReference type="AlphaFoldDB" id="A0A813LKN5"/>
<dbReference type="EMBL" id="CAJNNW010036370">
    <property type="protein sequence ID" value="CAE8733667.1"/>
    <property type="molecule type" value="Genomic_DNA"/>
</dbReference>
<dbReference type="CDD" id="cd20071">
    <property type="entry name" value="SET_SMYD"/>
    <property type="match status" value="1"/>
</dbReference>
<dbReference type="Gene3D" id="2.170.270.10">
    <property type="entry name" value="SET domain"/>
    <property type="match status" value="1"/>
</dbReference>
<dbReference type="Proteomes" id="UP000626109">
    <property type="component" value="Unassembled WGS sequence"/>
</dbReference>
<comment type="caution">
    <text evidence="2">The sequence shown here is derived from an EMBL/GenBank/DDBJ whole genome shotgun (WGS) entry which is preliminary data.</text>
</comment>
<evidence type="ECO:0000313" key="2">
    <source>
        <dbReference type="EMBL" id="CAE8733667.1"/>
    </source>
</evidence>
<organism evidence="2 3">
    <name type="scientific">Polarella glacialis</name>
    <name type="common">Dinoflagellate</name>
    <dbReference type="NCBI Taxonomy" id="89957"/>
    <lineage>
        <taxon>Eukaryota</taxon>
        <taxon>Sar</taxon>
        <taxon>Alveolata</taxon>
        <taxon>Dinophyceae</taxon>
        <taxon>Suessiales</taxon>
        <taxon>Suessiaceae</taxon>
        <taxon>Polarella</taxon>
    </lineage>
</organism>
<protein>
    <recommendedName>
        <fullName evidence="1">SET domain-containing protein</fullName>
    </recommendedName>
</protein>
<evidence type="ECO:0000259" key="1">
    <source>
        <dbReference type="Pfam" id="PF00856"/>
    </source>
</evidence>
<dbReference type="InterPro" id="IPR017850">
    <property type="entry name" value="Alkaline_phosphatase_core_sf"/>
</dbReference>
<proteinExistence type="predicted"/>
<dbReference type="Gene3D" id="3.30.1120.10">
    <property type="match status" value="1"/>
</dbReference>
<accession>A0A813LKN5</accession>
<dbReference type="InterPro" id="IPR001214">
    <property type="entry name" value="SET_dom"/>
</dbReference>
<dbReference type="Pfam" id="PF00856">
    <property type="entry name" value="SET"/>
    <property type="match status" value="1"/>
</dbReference>
<dbReference type="SUPFAM" id="SSF53649">
    <property type="entry name" value="Alkaline phosphatase-like"/>
    <property type="match status" value="1"/>
</dbReference>
<sequence length="304" mass="32710">MHGADWLPTLCAVAGISGACESVALDGVDQGGPLFRNSEAVRTEVFYGQGDNSPSRYAPYDTALRDGDGLKLFQGWGGLPANWSRAKNASCPGAAEMTDLLLPSSSSTSATLLYNVRQDPGEHVEVSQGHPEIVARLVARLNELRSSAVDVVGGGGHPDPKCPSYDKAQHTEPHVGAIWVLLRWDANRFKSTDGPASFREGCMIDVMSIDRMNHSCRPSVSAVRELEAFEEGAVKTGEGRFVARALRDLAVGDTLCLNYGPPELPDWALERRRQHLLENNGFVCQCPRCTAEDAEALDGGSLMG</sequence>
<name>A0A813LKN5_POLGL</name>
<dbReference type="Gene3D" id="3.40.720.10">
    <property type="entry name" value="Alkaline Phosphatase, subunit A"/>
    <property type="match status" value="1"/>
</dbReference>